<reference evidence="1" key="1">
    <citation type="journal article" date="2016" name="Genome Announc.">
        <title>Draft genomes of two strains of Paenibacillus glucanolyticus with capability to degrade lignocellulose.</title>
        <authorList>
            <person name="Mathews S.L."/>
            <person name="Pawlak J."/>
            <person name="Grunden A.M."/>
        </authorList>
    </citation>
    <scope>NUCLEOTIDE SEQUENCE [LARGE SCALE GENOMIC DNA]</scope>
    <source>
        <strain evidence="1">SLM1</strain>
    </source>
</reference>
<dbReference type="STRING" id="59843.A3958_00765"/>
<proteinExistence type="predicted"/>
<dbReference type="AlphaFoldDB" id="A0A163EU16"/>
<organism evidence="1 2">
    <name type="scientific">Paenibacillus glucanolyticus</name>
    <dbReference type="NCBI Taxonomy" id="59843"/>
    <lineage>
        <taxon>Bacteria</taxon>
        <taxon>Bacillati</taxon>
        <taxon>Bacillota</taxon>
        <taxon>Bacilli</taxon>
        <taxon>Bacillales</taxon>
        <taxon>Paenibacillaceae</taxon>
        <taxon>Paenibacillus</taxon>
    </lineage>
</organism>
<name>A0A163EU16_9BACL</name>
<dbReference type="RefSeq" id="WP_063480184.1">
    <property type="nucleotide sequence ID" value="NZ_CP147845.1"/>
</dbReference>
<dbReference type="Proteomes" id="UP000076796">
    <property type="component" value="Unassembled WGS sequence"/>
</dbReference>
<accession>A0A163EU16</accession>
<keyword evidence="2" id="KW-1185">Reference proteome</keyword>
<comment type="caution">
    <text evidence="1">The sequence shown here is derived from an EMBL/GenBank/DDBJ whole genome shotgun (WGS) entry which is preliminary data.</text>
</comment>
<evidence type="ECO:0000313" key="1">
    <source>
        <dbReference type="EMBL" id="KZS44016.1"/>
    </source>
</evidence>
<dbReference type="OrthoDB" id="2971011at2"/>
<evidence type="ECO:0000313" key="2">
    <source>
        <dbReference type="Proteomes" id="UP000076796"/>
    </source>
</evidence>
<protein>
    <submittedName>
        <fullName evidence="1">Uncharacterized protein</fullName>
    </submittedName>
</protein>
<dbReference type="EMBL" id="LWMH01000002">
    <property type="protein sequence ID" value="KZS44016.1"/>
    <property type="molecule type" value="Genomic_DNA"/>
</dbReference>
<sequence>MNGKKNFNGVINFEGMKIPHLPQYRTELILQYQGDNFSTIFSGFRVIDEKGRVVPDIYTYGGIYINDDFTQFTITVFIDGDSQTWSSSDGLMITAPAKDRVEASNLSRKLMSRLGITLNN</sequence>
<dbReference type="GeneID" id="97554415"/>
<gene>
    <name evidence="1" type="ORF">AWU65_28495</name>
</gene>